<dbReference type="PANTHER" id="PTHR43546">
    <property type="entry name" value="UPF0173 METAL-DEPENDENT HYDROLASE MJ1163-RELATED"/>
    <property type="match status" value="1"/>
</dbReference>
<dbReference type="OrthoDB" id="28313at2157"/>
<dbReference type="InterPro" id="IPR036866">
    <property type="entry name" value="RibonucZ/Hydroxyglut_hydro"/>
</dbReference>
<dbReference type="EMBL" id="CP001338">
    <property type="protein sequence ID" value="ACL16090.1"/>
    <property type="molecule type" value="Genomic_DNA"/>
</dbReference>
<dbReference type="Gene3D" id="3.60.15.10">
    <property type="entry name" value="Ribonuclease Z/Hydroxyacylglutathione hydrolase-like"/>
    <property type="match status" value="1"/>
</dbReference>
<dbReference type="AlphaFoldDB" id="B8GG16"/>
<dbReference type="GeneID" id="7270459"/>
<evidence type="ECO:0000256" key="1">
    <source>
        <dbReference type="ARBA" id="ARBA00022801"/>
    </source>
</evidence>
<protein>
    <submittedName>
        <fullName evidence="3">Beta-lactamase domain-containing protein</fullName>
    </submittedName>
</protein>
<dbReference type="RefSeq" id="WP_012617409.1">
    <property type="nucleotide sequence ID" value="NC_011832.1"/>
</dbReference>
<dbReference type="STRING" id="521011.Mpal_0725"/>
<gene>
    <name evidence="3" type="ordered locus">Mpal_0725</name>
</gene>
<proteinExistence type="predicted"/>
<organism evidence="3 4">
    <name type="scientific">Methanosphaerula palustris (strain ATCC BAA-1556 / DSM 19958 / E1-9c)</name>
    <dbReference type="NCBI Taxonomy" id="521011"/>
    <lineage>
        <taxon>Archaea</taxon>
        <taxon>Methanobacteriati</taxon>
        <taxon>Methanobacteriota</taxon>
        <taxon>Stenosarchaea group</taxon>
        <taxon>Methanomicrobia</taxon>
        <taxon>Methanomicrobiales</taxon>
        <taxon>Methanoregulaceae</taxon>
        <taxon>Methanosphaerula</taxon>
    </lineage>
</organism>
<dbReference type="KEGG" id="mpl:Mpal_0725"/>
<feature type="domain" description="Metallo-beta-lactamase" evidence="2">
    <location>
        <begin position="19"/>
        <end position="193"/>
    </location>
</feature>
<accession>B8GG16</accession>
<dbReference type="InterPro" id="IPR001279">
    <property type="entry name" value="Metallo-B-lactamas"/>
</dbReference>
<evidence type="ECO:0000259" key="2">
    <source>
        <dbReference type="Pfam" id="PF12706"/>
    </source>
</evidence>
<evidence type="ECO:0000313" key="3">
    <source>
        <dbReference type="EMBL" id="ACL16090.1"/>
    </source>
</evidence>
<name>B8GG16_METPE</name>
<dbReference type="GO" id="GO:0016787">
    <property type="term" value="F:hydrolase activity"/>
    <property type="evidence" value="ECO:0007669"/>
    <property type="project" value="UniProtKB-KW"/>
</dbReference>
<dbReference type="HOGENOM" id="CLU_096448_0_0_2"/>
<dbReference type="SUPFAM" id="SSF56281">
    <property type="entry name" value="Metallo-hydrolase/oxidoreductase"/>
    <property type="match status" value="1"/>
</dbReference>
<dbReference type="InterPro" id="IPR050114">
    <property type="entry name" value="UPF0173_UPF0282_UlaG_hydrolase"/>
</dbReference>
<keyword evidence="1" id="KW-0378">Hydrolase</keyword>
<dbReference type="eggNOG" id="arCOG00497">
    <property type="taxonomic scope" value="Archaea"/>
</dbReference>
<reference evidence="3 4" key="1">
    <citation type="journal article" date="2015" name="Genome Announc.">
        <title>Complete Genome Sequence of Methanosphaerula palustris E1-9CT, a Hydrogenotrophic Methanogen Isolated from a Minerotrophic Fen Peatland.</title>
        <authorList>
            <person name="Cadillo-Quiroz H."/>
            <person name="Browne P."/>
            <person name="Kyrpides N."/>
            <person name="Woyke T."/>
            <person name="Goodwin L."/>
            <person name="Detter C."/>
            <person name="Yavitt J.B."/>
            <person name="Zinder S.H."/>
        </authorList>
    </citation>
    <scope>NUCLEOTIDE SEQUENCE [LARGE SCALE GENOMIC DNA]</scope>
    <source>
        <strain evidence="4">ATCC BAA-1556 / DSM 19958 / E1-9c</strain>
    </source>
</reference>
<dbReference type="Proteomes" id="UP000002457">
    <property type="component" value="Chromosome"/>
</dbReference>
<dbReference type="Pfam" id="PF12706">
    <property type="entry name" value="Lactamase_B_2"/>
    <property type="match status" value="1"/>
</dbReference>
<dbReference type="PANTHER" id="PTHR43546:SF9">
    <property type="entry name" value="L-ASCORBATE-6-PHOSPHATE LACTONASE ULAG-RELATED"/>
    <property type="match status" value="1"/>
</dbReference>
<keyword evidence="4" id="KW-1185">Reference proteome</keyword>
<sequence length="255" mass="28919">MKILHVRHATSLLTYAGSRILTDPVFSEKEQYPPIPLTPNRRRNPLVDLNTPMDKLLDVDMVLSTHTHGDHFDDRARELLDKKIELICQPEDVKTLGSSGFQNIIPVDESITIRNIEITRVKAHHGTGVTGEIMGPSSGYILSSKNEPTLYITGDTVFHESISETIEKFHPDILIINAGSPKFLNSSHIVMNIIDVEETLRIDPNLTFIIVHLDTFNHCIETREDLHEYFTPARLAEIGVKKFFIPEDNELLEFS</sequence>
<evidence type="ECO:0000313" key="4">
    <source>
        <dbReference type="Proteomes" id="UP000002457"/>
    </source>
</evidence>